<accession>A0A2R2MPG8</accession>
<keyword evidence="3" id="KW-0809">Transit peptide</keyword>
<feature type="region of interest" description="Disordered" evidence="7">
    <location>
        <begin position="105"/>
        <end position="127"/>
    </location>
</feature>
<evidence type="ECO:0000256" key="5">
    <source>
        <dbReference type="ARBA" id="ARBA00023128"/>
    </source>
</evidence>
<evidence type="ECO:0000256" key="6">
    <source>
        <dbReference type="ARBA" id="ARBA00030036"/>
    </source>
</evidence>
<dbReference type="SUPFAM" id="SSF64602">
    <property type="entry name" value="F1 ATPase inhibitor, IF1, C-terminal domain"/>
    <property type="match status" value="1"/>
</dbReference>
<name>A0A2R2MPG8_LINAN</name>
<dbReference type="GO" id="GO:0005739">
    <property type="term" value="C:mitochondrion"/>
    <property type="evidence" value="ECO:0007669"/>
    <property type="project" value="UniProtKB-SubCell"/>
</dbReference>
<dbReference type="AlphaFoldDB" id="A0A2R2MPG8"/>
<reference evidence="9" key="2">
    <citation type="submission" date="2025-08" db="UniProtKB">
        <authorList>
            <consortium name="RefSeq"/>
        </authorList>
    </citation>
    <scope>IDENTIFICATION</scope>
</reference>
<protein>
    <recommendedName>
        <fullName evidence="6">ATP synthase F1 subunit epsilon</fullName>
    </recommendedName>
</protein>
<dbReference type="Pfam" id="PF04568">
    <property type="entry name" value="IATP"/>
    <property type="match status" value="1"/>
</dbReference>
<dbReference type="RefSeq" id="XP_023932073.1">
    <property type="nucleotide sequence ID" value="XM_024076305.1"/>
</dbReference>
<dbReference type="FunFam" id="1.20.5.500:FF:000007">
    <property type="entry name" value="ATPase inhibitor, putative"/>
    <property type="match status" value="1"/>
</dbReference>
<evidence type="ECO:0000256" key="4">
    <source>
        <dbReference type="ARBA" id="ARBA00023054"/>
    </source>
</evidence>
<dbReference type="GO" id="GO:0042030">
    <property type="term" value="F:ATPase inhibitor activity"/>
    <property type="evidence" value="ECO:0007669"/>
    <property type="project" value="InterPro"/>
</dbReference>
<dbReference type="GeneID" id="106162944"/>
<evidence type="ECO:0000313" key="8">
    <source>
        <dbReference type="Proteomes" id="UP000085678"/>
    </source>
</evidence>
<keyword evidence="5" id="KW-0496">Mitochondrion</keyword>
<dbReference type="FunCoup" id="A0A2R2MPG8">
    <property type="interactions" value="1011"/>
</dbReference>
<comment type="subcellular location">
    <subcellularLocation>
        <location evidence="1">Mitochondrion</location>
    </subcellularLocation>
</comment>
<organism evidence="8 9">
    <name type="scientific">Lingula anatina</name>
    <name type="common">Brachiopod</name>
    <name type="synonym">Lingula unguis</name>
    <dbReference type="NCBI Taxonomy" id="7574"/>
    <lineage>
        <taxon>Eukaryota</taxon>
        <taxon>Metazoa</taxon>
        <taxon>Spiralia</taxon>
        <taxon>Lophotrochozoa</taxon>
        <taxon>Brachiopoda</taxon>
        <taxon>Linguliformea</taxon>
        <taxon>Lingulata</taxon>
        <taxon>Lingulida</taxon>
        <taxon>Linguloidea</taxon>
        <taxon>Lingulidae</taxon>
        <taxon>Lingula</taxon>
    </lineage>
</organism>
<comment type="similarity">
    <text evidence="2">Belongs to the ATPase inhibitor family.</text>
</comment>
<evidence type="ECO:0000256" key="2">
    <source>
        <dbReference type="ARBA" id="ARBA00010901"/>
    </source>
</evidence>
<reference evidence="9" key="1">
    <citation type="journal article" date="2015" name="Nat. Commun.">
        <title>The Lingula genome provides insights into brachiopod evolution and the origin of phosphate biomineralization.</title>
        <authorList>
            <person name="Luo Y.J."/>
            <person name="Takeuchi T."/>
            <person name="Koyanagi R."/>
            <person name="Yamada L."/>
            <person name="Kanda M."/>
            <person name="Khalturina M."/>
            <person name="Fujie M."/>
            <person name="Yamasaki S.I."/>
            <person name="Endo K."/>
            <person name="Satoh N."/>
        </authorList>
    </citation>
    <scope>NUCLEOTIDE SEQUENCE</scope>
</reference>
<evidence type="ECO:0000313" key="9">
    <source>
        <dbReference type="RefSeq" id="XP_023932073.1"/>
    </source>
</evidence>
<dbReference type="OrthoDB" id="10045676at2759"/>
<dbReference type="Gene3D" id="1.20.5.500">
    <property type="entry name" value="Single helix bin"/>
    <property type="match status" value="1"/>
</dbReference>
<dbReference type="STRING" id="7574.A0A2R2MPG8"/>
<dbReference type="PANTHER" id="PTHR48417">
    <property type="entry name" value="ATP SYNTHASE F1 SUBUNIT EPSILON"/>
    <property type="match status" value="1"/>
</dbReference>
<evidence type="ECO:0000256" key="1">
    <source>
        <dbReference type="ARBA" id="ARBA00004173"/>
    </source>
</evidence>
<dbReference type="PANTHER" id="PTHR48417:SF1">
    <property type="entry name" value="ATP SYNTHASE F1 SUBUNIT EPSILON"/>
    <property type="match status" value="1"/>
</dbReference>
<gene>
    <name evidence="9" type="primary">LOC106162944</name>
</gene>
<dbReference type="InterPro" id="IPR007648">
    <property type="entry name" value="ATPase_inhibitor_mt"/>
</dbReference>
<proteinExistence type="inferred from homology"/>
<dbReference type="Proteomes" id="UP000085678">
    <property type="component" value="Unplaced"/>
</dbReference>
<dbReference type="InParanoid" id="A0A2R2MPG8"/>
<feature type="region of interest" description="Disordered" evidence="7">
    <location>
        <begin position="29"/>
        <end position="54"/>
    </location>
</feature>
<evidence type="ECO:0000256" key="3">
    <source>
        <dbReference type="ARBA" id="ARBA00022946"/>
    </source>
</evidence>
<sequence length="127" mass="14198">MASLVNARMFVCRARLLCSAYTAPVRMMSSTSSGEWGSGAGKGGGSGGSIREAGGTFGKMEAAREEEYFRRKNAEQLAEIKKIHEDQISYHEEVIKHHQDIIKRHKKLQKDLDHLESDSDSDDDKKK</sequence>
<dbReference type="KEGG" id="lak:106162944"/>
<feature type="compositionally biased region" description="Basic and acidic residues" evidence="7">
    <location>
        <begin position="109"/>
        <end position="127"/>
    </location>
</feature>
<keyword evidence="4" id="KW-0175">Coiled coil</keyword>
<evidence type="ECO:0000256" key="7">
    <source>
        <dbReference type="SAM" id="MobiDB-lite"/>
    </source>
</evidence>
<feature type="compositionally biased region" description="Gly residues" evidence="7">
    <location>
        <begin position="36"/>
        <end position="48"/>
    </location>
</feature>
<keyword evidence="8" id="KW-1185">Reference proteome</keyword>